<dbReference type="PATRIC" id="fig|398512.5.peg.5708"/>
<reference evidence="5" key="1">
    <citation type="submission" date="2015-07" db="EMBL/GenBank/DDBJ databases">
        <title>Near-Complete Genome Sequence of the Cellulolytic Bacterium Bacteroides (Pseudobacteroides) cellulosolvens ATCC 35603.</title>
        <authorList>
            <person name="Dassa B."/>
            <person name="Utturkar S.M."/>
            <person name="Klingeman D.M."/>
            <person name="Hurt R.A."/>
            <person name="Keller M."/>
            <person name="Xu J."/>
            <person name="Reddy Y.H.K."/>
            <person name="Borovok I."/>
            <person name="Grinberg I.R."/>
            <person name="Lamed R."/>
            <person name="Zhivin O."/>
            <person name="Bayer E.A."/>
            <person name="Brown S.D."/>
        </authorList>
    </citation>
    <scope>NUCLEOTIDE SEQUENCE [LARGE SCALE GENOMIC DNA]</scope>
    <source>
        <strain evidence="5">DSM 2933</strain>
    </source>
</reference>
<evidence type="ECO:0000256" key="1">
    <source>
        <dbReference type="SAM" id="MobiDB-lite"/>
    </source>
</evidence>
<evidence type="ECO:0000313" key="5">
    <source>
        <dbReference type="Proteomes" id="UP000036923"/>
    </source>
</evidence>
<keyword evidence="5" id="KW-1185">Reference proteome</keyword>
<dbReference type="eggNOG" id="COG0103">
    <property type="taxonomic scope" value="Bacteria"/>
</dbReference>
<dbReference type="SUPFAM" id="SSF55383">
    <property type="entry name" value="Copper amine oxidase, domain N"/>
    <property type="match status" value="1"/>
</dbReference>
<protein>
    <submittedName>
        <fullName evidence="4">Copper amine oxidase-like domain-containing protein</fullName>
    </submittedName>
</protein>
<gene>
    <name evidence="4" type="ORF">Bccel_5442</name>
</gene>
<comment type="caution">
    <text evidence="4">The sequence shown here is derived from an EMBL/GenBank/DDBJ whole genome shotgun (WGS) entry which is preliminary data.</text>
</comment>
<proteinExistence type="predicted"/>
<evidence type="ECO:0000259" key="3">
    <source>
        <dbReference type="Pfam" id="PF13930"/>
    </source>
</evidence>
<dbReference type="AlphaFoldDB" id="A0A0L6JX41"/>
<dbReference type="InterPro" id="IPR044927">
    <property type="entry name" value="Endonuclea_NS_2"/>
</dbReference>
<feature type="domain" description="Type VII secretion system protein EssD-like" evidence="3">
    <location>
        <begin position="234"/>
        <end position="279"/>
    </location>
</feature>
<dbReference type="Pfam" id="PF13930">
    <property type="entry name" value="Endonuclea_NS_2"/>
    <property type="match status" value="1"/>
</dbReference>
<accession>A0A0L6JX41</accession>
<dbReference type="EMBL" id="LGTC01000001">
    <property type="protein sequence ID" value="KNY30165.1"/>
    <property type="molecule type" value="Genomic_DNA"/>
</dbReference>
<feature type="region of interest" description="Disordered" evidence="1">
    <location>
        <begin position="331"/>
        <end position="359"/>
    </location>
</feature>
<dbReference type="Pfam" id="PF07833">
    <property type="entry name" value="Cu_amine_oxidN1"/>
    <property type="match status" value="1"/>
</dbReference>
<dbReference type="Proteomes" id="UP000036923">
    <property type="component" value="Unassembled WGS sequence"/>
</dbReference>
<dbReference type="Gene3D" id="3.30.457.10">
    <property type="entry name" value="Copper amine oxidase-like, N-terminal domain"/>
    <property type="match status" value="1"/>
</dbReference>
<feature type="domain" description="Copper amine oxidase-like N-terminal" evidence="2">
    <location>
        <begin position="38"/>
        <end position="145"/>
    </location>
</feature>
<feature type="compositionally biased region" description="Low complexity" evidence="1">
    <location>
        <begin position="331"/>
        <end position="352"/>
    </location>
</feature>
<evidence type="ECO:0000259" key="2">
    <source>
        <dbReference type="Pfam" id="PF07833"/>
    </source>
</evidence>
<organism evidence="4 5">
    <name type="scientific">Pseudobacteroides cellulosolvens ATCC 35603 = DSM 2933</name>
    <dbReference type="NCBI Taxonomy" id="398512"/>
    <lineage>
        <taxon>Bacteria</taxon>
        <taxon>Bacillati</taxon>
        <taxon>Bacillota</taxon>
        <taxon>Clostridia</taxon>
        <taxon>Eubacteriales</taxon>
        <taxon>Oscillospiraceae</taxon>
        <taxon>Pseudobacteroides</taxon>
    </lineage>
</organism>
<dbReference type="InterPro" id="IPR012854">
    <property type="entry name" value="Cu_amine_oxidase-like_N"/>
</dbReference>
<dbReference type="STRING" id="398512.Bccel_5442"/>
<dbReference type="InterPro" id="IPR036582">
    <property type="entry name" value="Mao_N_sf"/>
</dbReference>
<evidence type="ECO:0000313" key="4">
    <source>
        <dbReference type="EMBL" id="KNY30165.1"/>
    </source>
</evidence>
<name>A0A0L6JX41_9FIRM</name>
<sequence length="402" mass="44720" precursor="true">MNITRIMDIKKRIFAFVMVLVFCVSFSAAGAEEKIKIVINNNQLKIDVDPYVENGRTLVPMRAVFESLGATVSWDGESRTVTGIKGSTTVVLKIDVVQAYVNSEVKVLDVPAQIKDGRTFVPIRFISESLGAKVNWDGANRTISIEETITQTTLLIDGKYRKIEVDGGDIRGNREKLVVVDVGYGDREYWAYTNEYGQLIKVTAKQIIPQNQSKEPVLANGRYFKDEAKVLGTEREDLDEGHVIADSLGGVSNAYNITPQNSVLNRYGDQAYMEKVIRDAGGCTDFIAIITYPDTKTQIPSHYSFKYTLKGNVIQDEFDNVNPDVVNQTLNKTTTPTIKPTPTTKPNISTTSDNDISRIDTNNNGKVTIAEAKAAGFKMPITREHWLYKYMDDKDGDGMVGE</sequence>
<dbReference type="RefSeq" id="WP_242853200.1">
    <property type="nucleotide sequence ID" value="NZ_JQKC01000047.1"/>
</dbReference>